<keyword evidence="2" id="KW-1133">Transmembrane helix</keyword>
<organism evidence="3">
    <name type="scientific">Timema californicum</name>
    <name type="common">California timema</name>
    <name type="synonym">Walking stick</name>
    <dbReference type="NCBI Taxonomy" id="61474"/>
    <lineage>
        <taxon>Eukaryota</taxon>
        <taxon>Metazoa</taxon>
        <taxon>Ecdysozoa</taxon>
        <taxon>Arthropoda</taxon>
        <taxon>Hexapoda</taxon>
        <taxon>Insecta</taxon>
        <taxon>Pterygota</taxon>
        <taxon>Neoptera</taxon>
        <taxon>Polyneoptera</taxon>
        <taxon>Phasmatodea</taxon>
        <taxon>Timematodea</taxon>
        <taxon>Timematoidea</taxon>
        <taxon>Timematidae</taxon>
        <taxon>Timema</taxon>
    </lineage>
</organism>
<dbReference type="EMBL" id="OE186737">
    <property type="protein sequence ID" value="CAD7578059.1"/>
    <property type="molecule type" value="Genomic_DNA"/>
</dbReference>
<name>A0A7R9JEW7_TIMCA</name>
<evidence type="ECO:0000256" key="1">
    <source>
        <dbReference type="SAM" id="MobiDB-lite"/>
    </source>
</evidence>
<gene>
    <name evidence="3" type="ORF">TCMB3V08_LOCUS10600</name>
</gene>
<feature type="compositionally biased region" description="Low complexity" evidence="1">
    <location>
        <begin position="22"/>
        <end position="34"/>
    </location>
</feature>
<accession>A0A7R9JEW7</accession>
<feature type="transmembrane region" description="Helical" evidence="2">
    <location>
        <begin position="170"/>
        <end position="192"/>
    </location>
</feature>
<reference evidence="3" key="1">
    <citation type="submission" date="2020-11" db="EMBL/GenBank/DDBJ databases">
        <authorList>
            <person name="Tran Van P."/>
        </authorList>
    </citation>
    <scope>NUCLEOTIDE SEQUENCE</scope>
</reference>
<feature type="region of interest" description="Disordered" evidence="1">
    <location>
        <begin position="1"/>
        <end position="50"/>
    </location>
</feature>
<keyword evidence="2" id="KW-0472">Membrane</keyword>
<keyword evidence="2" id="KW-0812">Transmembrane</keyword>
<protein>
    <submittedName>
        <fullName evidence="3">(California timema) hypothetical protein</fullName>
    </submittedName>
</protein>
<sequence length="330" mass="35534">MTESQGNGNPWVSELGPECRESQSTTNSSSSSRTYRGHHAPTPPWLCNHRTLQPGHHVEAVIEIPHAGVSNPLLHPQSAPTLVPAGSGGGGKPPPGAASDRERPVTPASSPAGSGAGGAVAGCGGHCVAFENFCYYCLQMVFVAGILTGVSLTIAGSVLRGQKRGGDLMVLVYIGCLVAMVCTLLLSVHCCVRRNVKRRKRALRRRGGGVGVVDHVGIPLQDLAQRPGPSHHHLQQQHHYQPLVSRLVQQQQQASSAQVVVVDNQRHHPQYHHHHQPNFSNLPYPKQPANSQTACHIPDIYHPNPKQPVISQTTCHIPDIYHPNPKQPAN</sequence>
<feature type="compositionally biased region" description="Polar residues" evidence="1">
    <location>
        <begin position="1"/>
        <end position="10"/>
    </location>
</feature>
<proteinExistence type="predicted"/>
<dbReference type="AlphaFoldDB" id="A0A7R9JEW7"/>
<evidence type="ECO:0000256" key="2">
    <source>
        <dbReference type="SAM" id="Phobius"/>
    </source>
</evidence>
<evidence type="ECO:0000313" key="3">
    <source>
        <dbReference type="EMBL" id="CAD7578059.1"/>
    </source>
</evidence>
<feature type="region of interest" description="Disordered" evidence="1">
    <location>
        <begin position="73"/>
        <end position="114"/>
    </location>
</feature>
<feature type="region of interest" description="Disordered" evidence="1">
    <location>
        <begin position="269"/>
        <end position="291"/>
    </location>
</feature>
<feature type="transmembrane region" description="Helical" evidence="2">
    <location>
        <begin position="133"/>
        <end position="158"/>
    </location>
</feature>